<sequence>MTIPAAAAAAGVVRRRRQPNPTHRPGTCSRSSPSARHSIASGLHNQASMVPWPIAQPFISTKGTFKSPLGSGNTICIYHSKRKGLRLALMKFGGSASCYSDCNVDIWSQSMTLYWLTTFFLNERLTTILLRVGRDLAQPINLSVGRWSIPLFHDGVFWEILTGIRYICLIVCSWSVIYSFLMHHLTETLPDIWYVC</sequence>
<evidence type="ECO:0000313" key="3">
    <source>
        <dbReference type="Proteomes" id="UP000000768"/>
    </source>
</evidence>
<dbReference type="InParanoid" id="A0A1Z5RA58"/>
<dbReference type="AlphaFoldDB" id="A0A1Z5RA58"/>
<proteinExistence type="predicted"/>
<protein>
    <submittedName>
        <fullName evidence="2">Uncharacterized protein</fullName>
    </submittedName>
</protein>
<reference evidence="2 3" key="1">
    <citation type="journal article" date="2009" name="Nature">
        <title>The Sorghum bicolor genome and the diversification of grasses.</title>
        <authorList>
            <person name="Paterson A.H."/>
            <person name="Bowers J.E."/>
            <person name="Bruggmann R."/>
            <person name="Dubchak I."/>
            <person name="Grimwood J."/>
            <person name="Gundlach H."/>
            <person name="Haberer G."/>
            <person name="Hellsten U."/>
            <person name="Mitros T."/>
            <person name="Poliakov A."/>
            <person name="Schmutz J."/>
            <person name="Spannagl M."/>
            <person name="Tang H."/>
            <person name="Wang X."/>
            <person name="Wicker T."/>
            <person name="Bharti A.K."/>
            <person name="Chapman J."/>
            <person name="Feltus F.A."/>
            <person name="Gowik U."/>
            <person name="Grigoriev I.V."/>
            <person name="Lyons E."/>
            <person name="Maher C.A."/>
            <person name="Martis M."/>
            <person name="Narechania A."/>
            <person name="Otillar R.P."/>
            <person name="Penning B.W."/>
            <person name="Salamov A.A."/>
            <person name="Wang Y."/>
            <person name="Zhang L."/>
            <person name="Carpita N.C."/>
            <person name="Freeling M."/>
            <person name="Gingle A.R."/>
            <person name="Hash C.T."/>
            <person name="Keller B."/>
            <person name="Klein P."/>
            <person name="Kresovich S."/>
            <person name="McCann M.C."/>
            <person name="Ming R."/>
            <person name="Peterson D.G."/>
            <person name="Mehboob-ur-Rahman"/>
            <person name="Ware D."/>
            <person name="Westhoff P."/>
            <person name="Mayer K.F."/>
            <person name="Messing J."/>
            <person name="Rokhsar D.S."/>
        </authorList>
    </citation>
    <scope>NUCLEOTIDE SEQUENCE [LARGE SCALE GENOMIC DNA]</scope>
    <source>
        <strain evidence="3">cv. BTx623</strain>
    </source>
</reference>
<name>A0A1Z5RA58_SORBI</name>
<dbReference type="Gramene" id="OQU80652">
    <property type="protein sequence ID" value="OQU80652"/>
    <property type="gene ID" value="SORBI_3007G160050"/>
</dbReference>
<keyword evidence="3" id="KW-1185">Reference proteome</keyword>
<gene>
    <name evidence="2" type="ORF">SORBI_3007G160050</name>
</gene>
<dbReference type="ExpressionAtlas" id="A0A1Z5RA58">
    <property type="expression patterns" value="baseline and differential"/>
</dbReference>
<organism evidence="2 3">
    <name type="scientific">Sorghum bicolor</name>
    <name type="common">Sorghum</name>
    <name type="synonym">Sorghum vulgare</name>
    <dbReference type="NCBI Taxonomy" id="4558"/>
    <lineage>
        <taxon>Eukaryota</taxon>
        <taxon>Viridiplantae</taxon>
        <taxon>Streptophyta</taxon>
        <taxon>Embryophyta</taxon>
        <taxon>Tracheophyta</taxon>
        <taxon>Spermatophyta</taxon>
        <taxon>Magnoliopsida</taxon>
        <taxon>Liliopsida</taxon>
        <taxon>Poales</taxon>
        <taxon>Poaceae</taxon>
        <taxon>PACMAD clade</taxon>
        <taxon>Panicoideae</taxon>
        <taxon>Andropogonodae</taxon>
        <taxon>Andropogoneae</taxon>
        <taxon>Sorghinae</taxon>
        <taxon>Sorghum</taxon>
    </lineage>
</organism>
<dbReference type="EMBL" id="CM000766">
    <property type="protein sequence ID" value="OQU80652.1"/>
    <property type="molecule type" value="Genomic_DNA"/>
</dbReference>
<evidence type="ECO:0000313" key="2">
    <source>
        <dbReference type="EMBL" id="OQU80652.1"/>
    </source>
</evidence>
<accession>A0A1Z5RA58</accession>
<feature type="compositionally biased region" description="Low complexity" evidence="1">
    <location>
        <begin position="1"/>
        <end position="12"/>
    </location>
</feature>
<dbReference type="Proteomes" id="UP000000768">
    <property type="component" value="Chromosome 7"/>
</dbReference>
<reference evidence="3" key="2">
    <citation type="journal article" date="2018" name="Plant J.">
        <title>The Sorghum bicolor reference genome: improved assembly, gene annotations, a transcriptome atlas, and signatures of genome organization.</title>
        <authorList>
            <person name="McCormick R.F."/>
            <person name="Truong S.K."/>
            <person name="Sreedasyam A."/>
            <person name="Jenkins J."/>
            <person name="Shu S."/>
            <person name="Sims D."/>
            <person name="Kennedy M."/>
            <person name="Amirebrahimi M."/>
            <person name="Weers B.D."/>
            <person name="McKinley B."/>
            <person name="Mattison A."/>
            <person name="Morishige D.T."/>
            <person name="Grimwood J."/>
            <person name="Schmutz J."/>
            <person name="Mullet J.E."/>
        </authorList>
    </citation>
    <scope>NUCLEOTIDE SEQUENCE [LARGE SCALE GENOMIC DNA]</scope>
    <source>
        <strain evidence="3">cv. BTx623</strain>
    </source>
</reference>
<feature type="region of interest" description="Disordered" evidence="1">
    <location>
        <begin position="1"/>
        <end position="37"/>
    </location>
</feature>
<evidence type="ECO:0000256" key="1">
    <source>
        <dbReference type="SAM" id="MobiDB-lite"/>
    </source>
</evidence>